<dbReference type="EMBL" id="BPLQ01000457">
    <property type="protein sequence ID" value="GIX71544.1"/>
    <property type="molecule type" value="Genomic_DNA"/>
</dbReference>
<comment type="caution">
    <text evidence="1">The sequence shown here is derived from an EMBL/GenBank/DDBJ whole genome shotgun (WGS) entry which is preliminary data.</text>
</comment>
<accession>A0AAV4MGB6</accession>
<dbReference type="Proteomes" id="UP001054837">
    <property type="component" value="Unassembled WGS sequence"/>
</dbReference>
<name>A0AAV4MGB6_9ARAC</name>
<protein>
    <submittedName>
        <fullName evidence="1">Uncharacterized protein</fullName>
    </submittedName>
</protein>
<reference evidence="1 2" key="1">
    <citation type="submission" date="2021-06" db="EMBL/GenBank/DDBJ databases">
        <title>Caerostris darwini draft genome.</title>
        <authorList>
            <person name="Kono N."/>
            <person name="Arakawa K."/>
        </authorList>
    </citation>
    <scope>NUCLEOTIDE SEQUENCE [LARGE SCALE GENOMIC DNA]</scope>
</reference>
<sequence>MMEERPEDDEGVEDLFCICAAKFYPHRLQRSLDSMIVLNVKLGTSVSSCFDRRTAPFEYHRVDEMFAQAQFWIPAVLFERL</sequence>
<organism evidence="1 2">
    <name type="scientific">Caerostris darwini</name>
    <dbReference type="NCBI Taxonomy" id="1538125"/>
    <lineage>
        <taxon>Eukaryota</taxon>
        <taxon>Metazoa</taxon>
        <taxon>Ecdysozoa</taxon>
        <taxon>Arthropoda</taxon>
        <taxon>Chelicerata</taxon>
        <taxon>Arachnida</taxon>
        <taxon>Araneae</taxon>
        <taxon>Araneomorphae</taxon>
        <taxon>Entelegynae</taxon>
        <taxon>Araneoidea</taxon>
        <taxon>Araneidae</taxon>
        <taxon>Caerostris</taxon>
    </lineage>
</organism>
<gene>
    <name evidence="1" type="ORF">CDAR_81281</name>
</gene>
<keyword evidence="2" id="KW-1185">Reference proteome</keyword>
<dbReference type="AlphaFoldDB" id="A0AAV4MGB6"/>
<proteinExistence type="predicted"/>
<evidence type="ECO:0000313" key="1">
    <source>
        <dbReference type="EMBL" id="GIX71544.1"/>
    </source>
</evidence>
<evidence type="ECO:0000313" key="2">
    <source>
        <dbReference type="Proteomes" id="UP001054837"/>
    </source>
</evidence>